<organism evidence="3 4">
    <name type="scientific">Streptomyces blastmyceticus</name>
    <dbReference type="NCBI Taxonomy" id="68180"/>
    <lineage>
        <taxon>Bacteria</taxon>
        <taxon>Bacillati</taxon>
        <taxon>Actinomycetota</taxon>
        <taxon>Actinomycetes</taxon>
        <taxon>Kitasatosporales</taxon>
        <taxon>Streptomycetaceae</taxon>
        <taxon>Streptomyces</taxon>
    </lineage>
</organism>
<evidence type="ECO:0000256" key="1">
    <source>
        <dbReference type="ARBA" id="ARBA00006484"/>
    </source>
</evidence>
<proteinExistence type="inferred from homology"/>
<protein>
    <submittedName>
        <fullName evidence="3">SDR family oxidoreductase</fullName>
    </submittedName>
</protein>
<dbReference type="PRINTS" id="PR00080">
    <property type="entry name" value="SDRFAMILY"/>
</dbReference>
<evidence type="ECO:0000313" key="3">
    <source>
        <dbReference type="EMBL" id="GAA0353509.1"/>
    </source>
</evidence>
<dbReference type="EMBL" id="BAAABW010000017">
    <property type="protein sequence ID" value="GAA0353509.1"/>
    <property type="molecule type" value="Genomic_DNA"/>
</dbReference>
<dbReference type="RefSeq" id="WP_344118523.1">
    <property type="nucleotide sequence ID" value="NZ_BAAABW010000017.1"/>
</dbReference>
<gene>
    <name evidence="3" type="ORF">GCM10010319_33350</name>
</gene>
<dbReference type="InterPro" id="IPR036291">
    <property type="entry name" value="NAD(P)-bd_dom_sf"/>
</dbReference>
<comment type="caution">
    <text evidence="3">The sequence shown here is derived from an EMBL/GenBank/DDBJ whole genome shotgun (WGS) entry which is preliminary data.</text>
</comment>
<keyword evidence="4" id="KW-1185">Reference proteome</keyword>
<dbReference type="Pfam" id="PF13561">
    <property type="entry name" value="adh_short_C2"/>
    <property type="match status" value="1"/>
</dbReference>
<dbReference type="CDD" id="cd05233">
    <property type="entry name" value="SDR_c"/>
    <property type="match status" value="1"/>
</dbReference>
<evidence type="ECO:0000313" key="4">
    <source>
        <dbReference type="Proteomes" id="UP001500063"/>
    </source>
</evidence>
<dbReference type="PANTHER" id="PTHR43639">
    <property type="entry name" value="OXIDOREDUCTASE, SHORT-CHAIN DEHYDROGENASE/REDUCTASE FAMILY (AFU_ORTHOLOGUE AFUA_5G02870)"/>
    <property type="match status" value="1"/>
</dbReference>
<dbReference type="PRINTS" id="PR00081">
    <property type="entry name" value="GDHRDH"/>
</dbReference>
<reference evidence="4" key="1">
    <citation type="journal article" date="2019" name="Int. J. Syst. Evol. Microbiol.">
        <title>The Global Catalogue of Microorganisms (GCM) 10K type strain sequencing project: providing services to taxonomists for standard genome sequencing and annotation.</title>
        <authorList>
            <consortium name="The Broad Institute Genomics Platform"/>
            <consortium name="The Broad Institute Genome Sequencing Center for Infectious Disease"/>
            <person name="Wu L."/>
            <person name="Ma J."/>
        </authorList>
    </citation>
    <scope>NUCLEOTIDE SEQUENCE [LARGE SCALE GENOMIC DNA]</scope>
    <source>
        <strain evidence="4">JCM 4565</strain>
    </source>
</reference>
<evidence type="ECO:0000256" key="2">
    <source>
        <dbReference type="ARBA" id="ARBA00023002"/>
    </source>
</evidence>
<dbReference type="Gene3D" id="3.40.50.720">
    <property type="entry name" value="NAD(P)-binding Rossmann-like Domain"/>
    <property type="match status" value="1"/>
</dbReference>
<accession>A0ABP3GVG2</accession>
<dbReference type="PANTHER" id="PTHR43639:SF1">
    <property type="entry name" value="SHORT-CHAIN DEHYDROGENASE_REDUCTASE FAMILY PROTEIN"/>
    <property type="match status" value="1"/>
</dbReference>
<dbReference type="Proteomes" id="UP001500063">
    <property type="component" value="Unassembled WGS sequence"/>
</dbReference>
<name>A0ABP3GVG2_9ACTN</name>
<comment type="similarity">
    <text evidence="1">Belongs to the short-chain dehydrogenases/reductases (SDR) family.</text>
</comment>
<dbReference type="InterPro" id="IPR002347">
    <property type="entry name" value="SDR_fam"/>
</dbReference>
<keyword evidence="2" id="KW-0560">Oxidoreductase</keyword>
<dbReference type="SUPFAM" id="SSF51735">
    <property type="entry name" value="NAD(P)-binding Rossmann-fold domains"/>
    <property type="match status" value="1"/>
</dbReference>
<sequence>MSAERANADPRPLTALVTGATSGIGRAVAERLAADGMSVVVSGRDARRGAETVEEITAAGGRARFVAADLADPAGIDRLAAEVGEIDVLVNNAGHAVWAPTEETEISDYDAMFAGNVRAPFFLVAAFAPAMAARGSGSVINMGSMAGTLGLADAAAYGATKAALASLTRSWTAEYSGRGVRFNTVAPGPVYTRPEARDLFDAIAETTAMKRAAEPAEIAEVVAFLASPKAGYITGATVAVDGGRTAI</sequence>